<dbReference type="EMBL" id="JADRCR010000002">
    <property type="protein sequence ID" value="MBK5143426.1"/>
    <property type="molecule type" value="Genomic_DNA"/>
</dbReference>
<name>A0ABS1INW2_9GAMM</name>
<dbReference type="Pfam" id="PF05930">
    <property type="entry name" value="Phage_AlpA"/>
    <property type="match status" value="1"/>
</dbReference>
<proteinExistence type="predicted"/>
<dbReference type="InterPro" id="IPR010260">
    <property type="entry name" value="AlpA"/>
</dbReference>
<dbReference type="Proteomes" id="UP001296921">
    <property type="component" value="Unassembled WGS sequence"/>
</dbReference>
<evidence type="ECO:0000313" key="1">
    <source>
        <dbReference type="EMBL" id="MBK5143426.1"/>
    </source>
</evidence>
<sequence length="63" mass="7531">MNVKNTIKIVTMSEVMEMLNYKTRNSIYYLEAKANFPPRIKIGIRRVGYDFEAIQQWLQSRTM</sequence>
<gene>
    <name evidence="1" type="ORF">I2494_06780</name>
</gene>
<keyword evidence="2" id="KW-1185">Reference proteome</keyword>
<protein>
    <submittedName>
        <fullName evidence="1">AlpA family phage regulatory protein</fullName>
    </submittedName>
</protein>
<accession>A0ABS1INW2</accession>
<evidence type="ECO:0000313" key="2">
    <source>
        <dbReference type="Proteomes" id="UP001296921"/>
    </source>
</evidence>
<comment type="caution">
    <text evidence="1">The sequence shown here is derived from an EMBL/GenBank/DDBJ whole genome shotgun (WGS) entry which is preliminary data.</text>
</comment>
<organism evidence="1 2">
    <name type="scientific">Limnobaculum allomyrinae</name>
    <dbReference type="NCBI Taxonomy" id="2791986"/>
    <lineage>
        <taxon>Bacteria</taxon>
        <taxon>Pseudomonadati</taxon>
        <taxon>Pseudomonadota</taxon>
        <taxon>Gammaproteobacteria</taxon>
        <taxon>Enterobacterales</taxon>
        <taxon>Budviciaceae</taxon>
        <taxon>Limnobaculum</taxon>
    </lineage>
</organism>
<reference evidence="1 2" key="1">
    <citation type="submission" date="2020-11" db="EMBL/GenBank/DDBJ databases">
        <title>Insectihabitans protaetiae gen. nov. sp. nov. and Insectihabitans allomyrinae sp. nov., isolated from larvae of Protaetia brevitarsis seulensis and Allomyrina dichotoma, respectively.</title>
        <authorList>
            <person name="Lee S.D."/>
            <person name="Byeon Y.-S."/>
            <person name="Kim S.-M."/>
            <person name="Yang H.L."/>
            <person name="Kim I.S."/>
        </authorList>
    </citation>
    <scope>NUCLEOTIDE SEQUENCE [LARGE SCALE GENOMIC DNA]</scope>
    <source>
        <strain evidence="1 2">BWR-B9</strain>
    </source>
</reference>